<name>A0A5E4N740_9HEMI</name>
<dbReference type="AlphaFoldDB" id="A0A5E4N740"/>
<dbReference type="Gene3D" id="3.40.50.10480">
    <property type="entry name" value="Probable brix-domain ribosomal biogenesis protein"/>
    <property type="match status" value="1"/>
</dbReference>
<proteinExistence type="predicted"/>
<accession>A0A5E4N740</accession>
<evidence type="ECO:0000256" key="2">
    <source>
        <dbReference type="ARBA" id="ARBA00022833"/>
    </source>
</evidence>
<protein>
    <submittedName>
        <fullName evidence="4">Zinc finger, RING-type,Zinc finger, RING/FYVE/PHD-type,Anticodon-binding</fullName>
    </submittedName>
</protein>
<dbReference type="Proteomes" id="UP000325440">
    <property type="component" value="Unassembled WGS sequence"/>
</dbReference>
<dbReference type="GO" id="GO:0008270">
    <property type="term" value="F:zinc ion binding"/>
    <property type="evidence" value="ECO:0007669"/>
    <property type="project" value="UniProtKB-KW"/>
</dbReference>
<dbReference type="Pfam" id="PF13923">
    <property type="entry name" value="zf-C3HC4_2"/>
    <property type="match status" value="1"/>
</dbReference>
<keyword evidence="1" id="KW-0479">Metal-binding</keyword>
<dbReference type="EMBL" id="CABPRJ010001895">
    <property type="protein sequence ID" value="VVC39408.1"/>
    <property type="molecule type" value="Genomic_DNA"/>
</dbReference>
<feature type="domain" description="RING-type" evidence="3">
    <location>
        <begin position="8"/>
        <end position="37"/>
    </location>
</feature>
<dbReference type="OrthoDB" id="6105938at2759"/>
<evidence type="ECO:0000259" key="3">
    <source>
        <dbReference type="Pfam" id="PF13923"/>
    </source>
</evidence>
<dbReference type="SUPFAM" id="SSF57850">
    <property type="entry name" value="RING/U-box"/>
    <property type="match status" value="1"/>
</dbReference>
<keyword evidence="1" id="KW-0863">Zinc-finger</keyword>
<evidence type="ECO:0000313" key="4">
    <source>
        <dbReference type="EMBL" id="VVC39408.1"/>
    </source>
</evidence>
<gene>
    <name evidence="4" type="ORF">CINCED_3A020860</name>
</gene>
<dbReference type="InterPro" id="IPR001841">
    <property type="entry name" value="Znf_RING"/>
</dbReference>
<reference evidence="4 5" key="1">
    <citation type="submission" date="2019-08" db="EMBL/GenBank/DDBJ databases">
        <authorList>
            <person name="Alioto T."/>
            <person name="Alioto T."/>
            <person name="Gomez Garrido J."/>
        </authorList>
    </citation>
    <scope>NUCLEOTIDE SEQUENCE [LARGE SCALE GENOMIC DNA]</scope>
</reference>
<evidence type="ECO:0000256" key="1">
    <source>
        <dbReference type="ARBA" id="ARBA00022771"/>
    </source>
</evidence>
<keyword evidence="5" id="KW-1185">Reference proteome</keyword>
<dbReference type="SUPFAM" id="SSF52954">
    <property type="entry name" value="Class II aaRS ABD-related"/>
    <property type="match status" value="1"/>
</dbReference>
<dbReference type="Gene3D" id="3.30.40.10">
    <property type="entry name" value="Zinc/RING finger domain, C3HC4 (zinc finger)"/>
    <property type="match status" value="1"/>
</dbReference>
<dbReference type="InterPro" id="IPR013083">
    <property type="entry name" value="Znf_RING/FYVE/PHD"/>
</dbReference>
<keyword evidence="2" id="KW-0862">Zinc</keyword>
<evidence type="ECO:0000313" key="5">
    <source>
        <dbReference type="Proteomes" id="UP000325440"/>
    </source>
</evidence>
<organism evidence="4 5">
    <name type="scientific">Cinara cedri</name>
    <dbReference type="NCBI Taxonomy" id="506608"/>
    <lineage>
        <taxon>Eukaryota</taxon>
        <taxon>Metazoa</taxon>
        <taxon>Ecdysozoa</taxon>
        <taxon>Arthropoda</taxon>
        <taxon>Hexapoda</taxon>
        <taxon>Insecta</taxon>
        <taxon>Pterygota</taxon>
        <taxon>Neoptera</taxon>
        <taxon>Paraneoptera</taxon>
        <taxon>Hemiptera</taxon>
        <taxon>Sternorrhyncha</taxon>
        <taxon>Aphidomorpha</taxon>
        <taxon>Aphidoidea</taxon>
        <taxon>Aphididae</taxon>
        <taxon>Lachninae</taxon>
        <taxon>Cinara</taxon>
    </lineage>
</organism>
<sequence length="322" mass="36566">MFTGHFPESVLTTQCGHLFHSECILLCLNSSSKCPFCSLHVKKNQLVKLHFVIDSNWKNIAASLKNKTDASIINLDETMNISLNNEQYTESLNKSIDELQTGNLKDFDKLNENNENNLSLIEVDFGLTSEAHGFNKNVGINKQIVHNSHNSNTKVLLTTSVFGLTLSKIINNFILILNAIIPNSKIQKRLFISESNLIEAAMNESFTHICIIIMHQGFPTDLCFLNLLENKKHIVSLSSFKCVCNEYIFDKIKTPQLLITKYDKLSKPQEFILDYISAIFQKQFETPKVNDISITFCDDGKQIKFKYSPGGLSFNMCPMTFF</sequence>